<feature type="signal peptide" evidence="2">
    <location>
        <begin position="1"/>
        <end position="18"/>
    </location>
</feature>
<evidence type="ECO:0000256" key="1">
    <source>
        <dbReference type="SAM" id="MobiDB-lite"/>
    </source>
</evidence>
<keyword evidence="4" id="KW-1185">Reference proteome</keyword>
<feature type="region of interest" description="Disordered" evidence="1">
    <location>
        <begin position="369"/>
        <end position="395"/>
    </location>
</feature>
<comment type="caution">
    <text evidence="3">The sequence shown here is derived from an EMBL/GenBank/DDBJ whole genome shotgun (WGS) entry which is preliminary data.</text>
</comment>
<sequence length="395" mass="43017">MKLVVLKLWIGRLAFAAAASSAGDTLRAIPAQWHRAASRPQLPKAPNEAISVGSHVDACQFVEHAFADEYLELLREGILNVTSSRRGEKSPIQDLEQAYSFELTATLAGLPFAAEALGLPLEEFLDRTVDPHCNAFFINAVVLDPSSGSFGSAPWHDFALAMHQDTSLQEFTEGSRLPPGDKGVARTVVVLYLNDVVDAGAELEVYNSTEDGCVEGSGESSGYCLQRLALLQARDRCGSGAQQDRGEEPEEEVWKSCHIAVMNEVLGSNLLARLEPRKGRLVHFDGRLSHAVRLGAPASPVRVSIVLEQFAYPEAVIKMIPTLTPLKDGKPFFASRSLKSRFLYRSGEPRKFGSPKVSSTKFRDCLLRGRSQQPPAESPLRSCVQEATAAASEEL</sequence>
<keyword evidence="2" id="KW-0732">Signal</keyword>
<feature type="chain" id="PRO_5032363661" evidence="2">
    <location>
        <begin position="19"/>
        <end position="395"/>
    </location>
</feature>
<organism evidence="3 4">
    <name type="scientific">Polarella glacialis</name>
    <name type="common">Dinoflagellate</name>
    <dbReference type="NCBI Taxonomy" id="89957"/>
    <lineage>
        <taxon>Eukaryota</taxon>
        <taxon>Sar</taxon>
        <taxon>Alveolata</taxon>
        <taxon>Dinophyceae</taxon>
        <taxon>Suessiales</taxon>
        <taxon>Suessiaceae</taxon>
        <taxon>Polarella</taxon>
    </lineage>
</organism>
<proteinExistence type="predicted"/>
<evidence type="ECO:0000313" key="3">
    <source>
        <dbReference type="EMBL" id="CAE8595197.1"/>
    </source>
</evidence>
<evidence type="ECO:0000313" key="4">
    <source>
        <dbReference type="Proteomes" id="UP000654075"/>
    </source>
</evidence>
<accession>A0A813EC60</accession>
<reference evidence="3" key="1">
    <citation type="submission" date="2021-02" db="EMBL/GenBank/DDBJ databases">
        <authorList>
            <person name="Dougan E. K."/>
            <person name="Rhodes N."/>
            <person name="Thang M."/>
            <person name="Chan C."/>
        </authorList>
    </citation>
    <scope>NUCLEOTIDE SEQUENCE</scope>
</reference>
<name>A0A813EC60_POLGL</name>
<dbReference type="AlphaFoldDB" id="A0A813EC60"/>
<evidence type="ECO:0000256" key="2">
    <source>
        <dbReference type="SAM" id="SignalP"/>
    </source>
</evidence>
<dbReference type="EMBL" id="CAJNNV010007660">
    <property type="protein sequence ID" value="CAE8595197.1"/>
    <property type="molecule type" value="Genomic_DNA"/>
</dbReference>
<protein>
    <submittedName>
        <fullName evidence="3">Uncharacterized protein</fullName>
    </submittedName>
</protein>
<gene>
    <name evidence="3" type="ORF">PGLA1383_LOCUS13711</name>
</gene>
<dbReference type="Proteomes" id="UP000654075">
    <property type="component" value="Unassembled WGS sequence"/>
</dbReference>